<keyword evidence="6" id="KW-1133">Transmembrane helix</keyword>
<dbReference type="GO" id="GO:0005272">
    <property type="term" value="F:sodium channel activity"/>
    <property type="evidence" value="ECO:0007669"/>
    <property type="project" value="UniProtKB-KW"/>
</dbReference>
<dbReference type="GO" id="GO:0016020">
    <property type="term" value="C:membrane"/>
    <property type="evidence" value="ECO:0007669"/>
    <property type="project" value="UniProtKB-SubCell"/>
</dbReference>
<proteinExistence type="inferred from homology"/>
<evidence type="ECO:0000256" key="2">
    <source>
        <dbReference type="ARBA" id="ARBA00007193"/>
    </source>
</evidence>
<name>A0A0N4X6G8_HAEPC</name>
<keyword evidence="3 13" id="KW-0813">Transport</keyword>
<organism evidence="16">
    <name type="scientific">Haemonchus placei</name>
    <name type="common">Barber's pole worm</name>
    <dbReference type="NCBI Taxonomy" id="6290"/>
    <lineage>
        <taxon>Eukaryota</taxon>
        <taxon>Metazoa</taxon>
        <taxon>Ecdysozoa</taxon>
        <taxon>Nematoda</taxon>
        <taxon>Chromadorea</taxon>
        <taxon>Rhabditida</taxon>
        <taxon>Rhabditina</taxon>
        <taxon>Rhabditomorpha</taxon>
        <taxon>Strongyloidea</taxon>
        <taxon>Trichostrongylidae</taxon>
        <taxon>Haemonchus</taxon>
    </lineage>
</organism>
<keyword evidence="10" id="KW-0325">Glycoprotein</keyword>
<evidence type="ECO:0000256" key="12">
    <source>
        <dbReference type="ARBA" id="ARBA00023303"/>
    </source>
</evidence>
<dbReference type="Gene3D" id="2.60.470.10">
    <property type="entry name" value="Acid-sensing ion channels like domains"/>
    <property type="match status" value="1"/>
</dbReference>
<keyword evidence="4 13" id="KW-0894">Sodium channel</keyword>
<evidence type="ECO:0000256" key="13">
    <source>
        <dbReference type="RuleBase" id="RU000679"/>
    </source>
</evidence>
<dbReference type="Pfam" id="PF00858">
    <property type="entry name" value="ASC"/>
    <property type="match status" value="1"/>
</dbReference>
<dbReference type="WBParaSite" id="HPLM_0001996001-mRNA-1">
    <property type="protein sequence ID" value="HPLM_0001996001-mRNA-1"/>
    <property type="gene ID" value="HPLM_0001996001"/>
</dbReference>
<keyword evidence="5 13" id="KW-0812">Transmembrane</keyword>
<dbReference type="OrthoDB" id="5820377at2759"/>
<sequence length="205" mass="24118">MPALVICNRMPFSQDGVNSVNAAIRQDQPMRYLLQWTNPSLMEEADFMPMSQRYMEQGQTALFQYMPQNVRNQTIDQMEYKCQSMINSCTYQGMDIQAFDCCRNVLYKLPTTKGLCWMFYDRLLTQNSSSPLHQFAITFQMTRNSWYSEQTMPVHPGVDVYLKKNADDIVDLIGQLENPLRLLDKRGMRVRMHKEVRIADTFNFY</sequence>
<evidence type="ECO:0000256" key="7">
    <source>
        <dbReference type="ARBA" id="ARBA00023053"/>
    </source>
</evidence>
<keyword evidence="15" id="KW-1185">Reference proteome</keyword>
<evidence type="ECO:0000313" key="15">
    <source>
        <dbReference type="Proteomes" id="UP000268014"/>
    </source>
</evidence>
<dbReference type="Proteomes" id="UP000268014">
    <property type="component" value="Unassembled WGS sequence"/>
</dbReference>
<evidence type="ECO:0000256" key="9">
    <source>
        <dbReference type="ARBA" id="ARBA00023136"/>
    </source>
</evidence>
<keyword evidence="12 13" id="KW-0407">Ion channel</keyword>
<keyword evidence="11 13" id="KW-0739">Sodium transport</keyword>
<keyword evidence="8 13" id="KW-0406">Ion transport</keyword>
<protein>
    <submittedName>
        <fullName evidence="16">Helitron_like_N domain-containing protein</fullName>
    </submittedName>
</protein>
<gene>
    <name evidence="14" type="ORF">HPLM_LOCUS19952</name>
</gene>
<evidence type="ECO:0000313" key="16">
    <source>
        <dbReference type="WBParaSite" id="HPLM_0001996001-mRNA-1"/>
    </source>
</evidence>
<comment type="subcellular location">
    <subcellularLocation>
        <location evidence="1">Membrane</location>
        <topology evidence="1">Multi-pass membrane protein</topology>
    </subcellularLocation>
</comment>
<dbReference type="STRING" id="6290.A0A0N4X6G8"/>
<evidence type="ECO:0000256" key="3">
    <source>
        <dbReference type="ARBA" id="ARBA00022448"/>
    </source>
</evidence>
<reference evidence="16" key="1">
    <citation type="submission" date="2017-02" db="UniProtKB">
        <authorList>
            <consortium name="WormBaseParasite"/>
        </authorList>
    </citation>
    <scope>IDENTIFICATION</scope>
</reference>
<evidence type="ECO:0000256" key="6">
    <source>
        <dbReference type="ARBA" id="ARBA00022989"/>
    </source>
</evidence>
<evidence type="ECO:0000256" key="5">
    <source>
        <dbReference type="ARBA" id="ARBA00022692"/>
    </source>
</evidence>
<dbReference type="EMBL" id="UZAF01021733">
    <property type="protein sequence ID" value="VDO80508.1"/>
    <property type="molecule type" value="Genomic_DNA"/>
</dbReference>
<accession>A0A0N4X6G8</accession>
<evidence type="ECO:0000256" key="1">
    <source>
        <dbReference type="ARBA" id="ARBA00004141"/>
    </source>
</evidence>
<comment type="similarity">
    <text evidence="2 13">Belongs to the amiloride-sensitive sodium channel (TC 1.A.6) family.</text>
</comment>
<evidence type="ECO:0000256" key="4">
    <source>
        <dbReference type="ARBA" id="ARBA00022461"/>
    </source>
</evidence>
<evidence type="ECO:0000256" key="11">
    <source>
        <dbReference type="ARBA" id="ARBA00023201"/>
    </source>
</evidence>
<keyword evidence="7" id="KW-0915">Sodium</keyword>
<keyword evidence="9" id="KW-0472">Membrane</keyword>
<evidence type="ECO:0000256" key="10">
    <source>
        <dbReference type="ARBA" id="ARBA00023180"/>
    </source>
</evidence>
<dbReference type="AlphaFoldDB" id="A0A0N4X6G8"/>
<reference evidence="14 15" key="2">
    <citation type="submission" date="2018-11" db="EMBL/GenBank/DDBJ databases">
        <authorList>
            <consortium name="Pathogen Informatics"/>
        </authorList>
    </citation>
    <scope>NUCLEOTIDE SEQUENCE [LARGE SCALE GENOMIC DNA]</scope>
    <source>
        <strain evidence="14 15">MHpl1</strain>
    </source>
</reference>
<evidence type="ECO:0000313" key="14">
    <source>
        <dbReference type="EMBL" id="VDO80508.1"/>
    </source>
</evidence>
<evidence type="ECO:0000256" key="8">
    <source>
        <dbReference type="ARBA" id="ARBA00023065"/>
    </source>
</evidence>
<dbReference type="InterPro" id="IPR001873">
    <property type="entry name" value="ENaC"/>
</dbReference>